<evidence type="ECO:0000313" key="2">
    <source>
        <dbReference type="Proteomes" id="UP001159364"/>
    </source>
</evidence>
<sequence>MSRTHTATTEYKYKFHSVKSPRTKDDIDEVGEDTVAWLSVDDHTVAELMKFLGASSSEMASTTRVKFIDNPYSYLSLTFQSSSSCITINGNEESCGSSFSGSDSSVMASVDMVGIGMVVRGVSWVAREEKKDGREGVGFVNDDEEFDCQWDDDCVMKFSQQDCLFDFL</sequence>
<dbReference type="PANTHER" id="PTHR37265">
    <property type="entry name" value="OS01G0195300 PROTEIN"/>
    <property type="match status" value="1"/>
</dbReference>
<gene>
    <name evidence="1" type="ORF">K2173_016028</name>
</gene>
<dbReference type="PANTHER" id="PTHR37265:SF5">
    <property type="entry name" value="OS01G0195300 PROTEIN"/>
    <property type="match status" value="1"/>
</dbReference>
<accession>A0AAV8SF14</accession>
<dbReference type="AlphaFoldDB" id="A0AAV8SF14"/>
<reference evidence="1 2" key="1">
    <citation type="submission" date="2021-09" db="EMBL/GenBank/DDBJ databases">
        <title>Genomic insights and catalytic innovation underlie evolution of tropane alkaloids biosynthesis.</title>
        <authorList>
            <person name="Wang Y.-J."/>
            <person name="Tian T."/>
            <person name="Huang J.-P."/>
            <person name="Huang S.-X."/>
        </authorList>
    </citation>
    <scope>NUCLEOTIDE SEQUENCE [LARGE SCALE GENOMIC DNA]</scope>
    <source>
        <strain evidence="1">KIB-2018</strain>
        <tissue evidence="1">Leaf</tissue>
    </source>
</reference>
<dbReference type="EMBL" id="JAIWQS010000011">
    <property type="protein sequence ID" value="KAJ8750847.1"/>
    <property type="molecule type" value="Genomic_DNA"/>
</dbReference>
<protein>
    <submittedName>
        <fullName evidence="1">Uncharacterized protein</fullName>
    </submittedName>
</protein>
<dbReference type="Proteomes" id="UP001159364">
    <property type="component" value="Linkage Group LG11"/>
</dbReference>
<comment type="caution">
    <text evidence="1">The sequence shown here is derived from an EMBL/GenBank/DDBJ whole genome shotgun (WGS) entry which is preliminary data.</text>
</comment>
<proteinExistence type="predicted"/>
<keyword evidence="2" id="KW-1185">Reference proteome</keyword>
<name>A0AAV8SF14_9ROSI</name>
<organism evidence="1 2">
    <name type="scientific">Erythroxylum novogranatense</name>
    <dbReference type="NCBI Taxonomy" id="1862640"/>
    <lineage>
        <taxon>Eukaryota</taxon>
        <taxon>Viridiplantae</taxon>
        <taxon>Streptophyta</taxon>
        <taxon>Embryophyta</taxon>
        <taxon>Tracheophyta</taxon>
        <taxon>Spermatophyta</taxon>
        <taxon>Magnoliopsida</taxon>
        <taxon>eudicotyledons</taxon>
        <taxon>Gunneridae</taxon>
        <taxon>Pentapetalae</taxon>
        <taxon>rosids</taxon>
        <taxon>fabids</taxon>
        <taxon>Malpighiales</taxon>
        <taxon>Erythroxylaceae</taxon>
        <taxon>Erythroxylum</taxon>
    </lineage>
</organism>
<evidence type="ECO:0000313" key="1">
    <source>
        <dbReference type="EMBL" id="KAJ8750847.1"/>
    </source>
</evidence>